<dbReference type="Proteomes" id="UP001218188">
    <property type="component" value="Unassembled WGS sequence"/>
</dbReference>
<organism evidence="2 3">
    <name type="scientific">Mycena alexandri</name>
    <dbReference type="NCBI Taxonomy" id="1745969"/>
    <lineage>
        <taxon>Eukaryota</taxon>
        <taxon>Fungi</taxon>
        <taxon>Dikarya</taxon>
        <taxon>Basidiomycota</taxon>
        <taxon>Agaricomycotina</taxon>
        <taxon>Agaricomycetes</taxon>
        <taxon>Agaricomycetidae</taxon>
        <taxon>Agaricales</taxon>
        <taxon>Marasmiineae</taxon>
        <taxon>Mycenaceae</taxon>
        <taxon>Mycena</taxon>
    </lineage>
</organism>
<name>A0AAD6WX01_9AGAR</name>
<dbReference type="EMBL" id="JARJCM010000138">
    <property type="protein sequence ID" value="KAJ7026466.1"/>
    <property type="molecule type" value="Genomic_DNA"/>
</dbReference>
<evidence type="ECO:0000256" key="1">
    <source>
        <dbReference type="SAM" id="MobiDB-lite"/>
    </source>
</evidence>
<protein>
    <recommendedName>
        <fullName evidence="4">Transposase</fullName>
    </recommendedName>
</protein>
<proteinExistence type="predicted"/>
<evidence type="ECO:0008006" key="4">
    <source>
        <dbReference type="Google" id="ProtNLM"/>
    </source>
</evidence>
<dbReference type="AlphaFoldDB" id="A0AAD6WX01"/>
<sequence length="799" mass="89639">MLHPPGPPGARGMTDNICRCIQCSKGHYTEQGTKIKYPGKRFEQAEAFQRHVKTLKAPKVSTRVCSCPDCSRKSFVDPTSGYTIAGRLFSAEELLRHEWDIDAQMRARGMLPVGSDADEGGSDQEHPPDSPRSDNRADRESHSDSSDDIHGDSYHDDICLTLRSHIERLDGWEEALRNLSETLFVFAADKNGDPLADCTLDPNTPNPALSYQTFLSDCQALIKKGNKSDRVRHRVLAKTAQKHWEPAFNAFEALKSSRFQQRHEVNTVQSGETHRFGNWDPVQFICILLATTIHSLGQLSIPRTAFLLSMLRLVLVAAFQTFSISGSRAEAILSGIPLDVRTAMQRLAIDPETTTFSCCSRCYALYDVPPPGEVPETPVCTNPRSSGKGVCGRNLFHSEAGKSVPARPYVHQDLKLWLKRLYSRPDIEELLDRHIDVESDITEMKDIWDGSVLRDFKGMDGKHFLDGNGEGRLVFGINQDGANPFGNPWEHGFFLTRTAKQLSGRRVRCALVPIIADLPAARLLSGLGSYRSTDWCSECHLPIQDRNNLDKLSWVARTWEEHSQHVKDWCLCTSGPQRDKEYDTHHVRYSELLRLSYWNPTKFITIDAMHAFYLGLFQRHIRTIWGMDVTVDDGLDKSSQRTNYIPTAQDIQAVQIELDVNPEATESLAKIPTAVLVAMCRDNHLRFSGTKRQLFRSLGAHPSAKFKNFPPVVPTSDPVDTNMTPPPPSVSPQRLAFEKDTKKMLLSRPHNFLVEISRAGGSITVQGILSFASKLKLAHIAFSAKNSVLLTQKRENCDL</sequence>
<accession>A0AAD6WX01</accession>
<feature type="compositionally biased region" description="Basic and acidic residues" evidence="1">
    <location>
        <begin position="123"/>
        <end position="150"/>
    </location>
</feature>
<comment type="caution">
    <text evidence="2">The sequence shown here is derived from an EMBL/GenBank/DDBJ whole genome shotgun (WGS) entry which is preliminary data.</text>
</comment>
<reference evidence="2" key="1">
    <citation type="submission" date="2023-03" db="EMBL/GenBank/DDBJ databases">
        <title>Massive genome expansion in bonnet fungi (Mycena s.s.) driven by repeated elements and novel gene families across ecological guilds.</title>
        <authorList>
            <consortium name="Lawrence Berkeley National Laboratory"/>
            <person name="Harder C.B."/>
            <person name="Miyauchi S."/>
            <person name="Viragh M."/>
            <person name="Kuo A."/>
            <person name="Thoen E."/>
            <person name="Andreopoulos B."/>
            <person name="Lu D."/>
            <person name="Skrede I."/>
            <person name="Drula E."/>
            <person name="Henrissat B."/>
            <person name="Morin E."/>
            <person name="Kohler A."/>
            <person name="Barry K."/>
            <person name="LaButti K."/>
            <person name="Morin E."/>
            <person name="Salamov A."/>
            <person name="Lipzen A."/>
            <person name="Mereny Z."/>
            <person name="Hegedus B."/>
            <person name="Baldrian P."/>
            <person name="Stursova M."/>
            <person name="Weitz H."/>
            <person name="Taylor A."/>
            <person name="Grigoriev I.V."/>
            <person name="Nagy L.G."/>
            <person name="Martin F."/>
            <person name="Kauserud H."/>
        </authorList>
    </citation>
    <scope>NUCLEOTIDE SEQUENCE</scope>
    <source>
        <strain evidence="2">CBHHK200</strain>
    </source>
</reference>
<evidence type="ECO:0000313" key="3">
    <source>
        <dbReference type="Proteomes" id="UP001218188"/>
    </source>
</evidence>
<gene>
    <name evidence="2" type="ORF">C8F04DRAFT_1190533</name>
</gene>
<keyword evidence="3" id="KW-1185">Reference proteome</keyword>
<evidence type="ECO:0000313" key="2">
    <source>
        <dbReference type="EMBL" id="KAJ7026466.1"/>
    </source>
</evidence>
<feature type="region of interest" description="Disordered" evidence="1">
    <location>
        <begin position="111"/>
        <end position="150"/>
    </location>
</feature>